<evidence type="ECO:0000259" key="1">
    <source>
        <dbReference type="Pfam" id="PF07705"/>
    </source>
</evidence>
<dbReference type="Gene3D" id="2.60.40.10">
    <property type="entry name" value="Immunoglobulins"/>
    <property type="match status" value="1"/>
</dbReference>
<dbReference type="EMBL" id="FP565575">
    <property type="protein sequence ID" value="CBE67527.1"/>
    <property type="molecule type" value="Genomic_DNA"/>
</dbReference>
<evidence type="ECO:0008006" key="5">
    <source>
        <dbReference type="Google" id="ProtNLM"/>
    </source>
</evidence>
<evidence type="ECO:0000259" key="2">
    <source>
        <dbReference type="Pfam" id="PF18998"/>
    </source>
</evidence>
<dbReference type="AlphaFoldDB" id="D5MJU4"/>
<dbReference type="Pfam" id="PF07705">
    <property type="entry name" value="CARDB"/>
    <property type="match status" value="1"/>
</dbReference>
<feature type="domain" description="CARDB" evidence="1">
    <location>
        <begin position="545"/>
        <end position="639"/>
    </location>
</feature>
<protein>
    <recommendedName>
        <fullName evidence="5">Bacterial repeat domain-containing protein</fullName>
    </recommendedName>
</protein>
<dbReference type="PATRIC" id="fig|671143.5.peg.381"/>
<dbReference type="Pfam" id="PF17164">
    <property type="entry name" value="DUF5122"/>
    <property type="match status" value="7"/>
</dbReference>
<dbReference type="PANTHER" id="PTHR42754:SF1">
    <property type="entry name" value="LIPOPROTEIN"/>
    <property type="match status" value="1"/>
</dbReference>
<feature type="domain" description="Bacterial repeat" evidence="2">
    <location>
        <begin position="471"/>
        <end position="520"/>
    </location>
</feature>
<dbReference type="eggNOG" id="COG1572">
    <property type="taxonomic scope" value="Bacteria"/>
</dbReference>
<dbReference type="Gene3D" id="2.80.10.50">
    <property type="match status" value="3"/>
</dbReference>
<proteinExistence type="predicted"/>
<dbReference type="KEGG" id="mox:DAMO_0449"/>
<dbReference type="HOGENOM" id="CLU_423725_0_0_0"/>
<name>D5MJU4_METO1</name>
<dbReference type="InterPro" id="IPR013783">
    <property type="entry name" value="Ig-like_fold"/>
</dbReference>
<dbReference type="PANTHER" id="PTHR42754">
    <property type="entry name" value="ENDOGLUCANASE"/>
    <property type="match status" value="1"/>
</dbReference>
<dbReference type="SUPFAM" id="SSF63829">
    <property type="entry name" value="Calcium-dependent phosphotriesterase"/>
    <property type="match status" value="1"/>
</dbReference>
<evidence type="ECO:0000313" key="3">
    <source>
        <dbReference type="EMBL" id="CBE67527.1"/>
    </source>
</evidence>
<accession>D5MJU4</accession>
<gene>
    <name evidence="3" type="ORF">DAMO_0449</name>
</gene>
<dbReference type="STRING" id="671143.DAMO_0449"/>
<dbReference type="InterPro" id="IPR044060">
    <property type="entry name" value="Bacterial_rp_domain"/>
</dbReference>
<dbReference type="Proteomes" id="UP000006898">
    <property type="component" value="Chromosome"/>
</dbReference>
<reference evidence="3 4" key="1">
    <citation type="journal article" date="2010" name="Nature">
        <title>Nitrite-driven anaerobic methane oxidation by oxygenic bacteria.</title>
        <authorList>
            <person name="Ettwig K.F."/>
            <person name="Butler M.K."/>
            <person name="Le Paslier D."/>
            <person name="Pelletier E."/>
            <person name="Mangenot S."/>
            <person name="Kuypers M.M.M."/>
            <person name="Schreiber F."/>
            <person name="Dutilh B.E."/>
            <person name="Zedelius J."/>
            <person name="de Beer D."/>
            <person name="Gloerich J."/>
            <person name="Wessels H.J.C.T."/>
            <person name="van Allen T."/>
            <person name="Luesken F."/>
            <person name="Wu M."/>
            <person name="van de Pas-Schoonen K.T."/>
            <person name="Op den Camp H.J.M."/>
            <person name="Janssen-Megens E.M."/>
            <person name="Francoijs K-J."/>
            <person name="Stunnenberg H."/>
            <person name="Weissenbach J."/>
            <person name="Jetten M.S.M."/>
            <person name="Strous M."/>
        </authorList>
    </citation>
    <scope>NUCLEOTIDE SEQUENCE [LARGE SCALE GENOMIC DNA]</scope>
</reference>
<evidence type="ECO:0000313" key="4">
    <source>
        <dbReference type="Proteomes" id="UP000006898"/>
    </source>
</evidence>
<dbReference type="InterPro" id="IPR013431">
    <property type="entry name" value="Delta_60_rpt"/>
</dbReference>
<sequence length="646" mass="66141">MLRNTTDGINGRKRDGVAVARRTAVAVAGALLILLGTLSATRVYAAPGSLDPAFGTAGKVTTDFGRAGDASAVILQPDGKLVALGTSYVAGNSDFALARYNPDGSLDPTFGTGGTVTTDFGSPLDFAQALVLQPDGKLVAAGSANAAAGNSDFALARYNPNGTLDPTFGTGGKVTTDFGDGDEAHALVLQPDGKLVAAGYTDTSGSSVFALARYNSDGSLDPTFGTGGTVVTPIGDDNNSAHALIRQSDGKLVVAGSTRIAGDYDFALARYNPNGTLDPTFGTGGKVTTDLGSPYDSARALVLQPDGKLVVAGYMDGASQSAFALARYNPNGTLDPTFGTGGVVVDTESGDGAFALVLQPNNKLVAAGFSYAQGTQDFALARYNPNGTLDPTFGTGGAVTTDFGTEDGTRALVLQPDGKLVAAGWTEIAGNSNFALTRYEGDAAVLMVLTAGTGSGMVTSDVPGIDCEPDCKASYAQQMTVTLTAVADPGSVFAGYSGDPGCEDGIVTMNSDTTCIATFNLLTAGPDLTGTWRSLIQSCKGEGVEQKCKLKGKVQIHNVGTAKAPSGSFLRFYLSADPVWDGSDTLLQQVSVSSLKPGKTKSKKIKYRQPTSQTAKGLYLLAVLDVTGLMAELDETNNLVVFGPIP</sequence>
<dbReference type="InterPro" id="IPR011635">
    <property type="entry name" value="CARDB"/>
</dbReference>
<dbReference type="Pfam" id="PF18998">
    <property type="entry name" value="Flg_new_2"/>
    <property type="match status" value="1"/>
</dbReference>
<dbReference type="NCBIfam" id="TIGR02608">
    <property type="entry name" value="delta_60_rpt"/>
    <property type="match status" value="8"/>
</dbReference>
<organism evidence="3 4">
    <name type="scientific">Methylomirabilis oxygeniifera</name>
    <dbReference type="NCBI Taxonomy" id="671143"/>
    <lineage>
        <taxon>Bacteria</taxon>
        <taxon>Candidatus Methylomirabilota</taxon>
        <taxon>Candidatus Methylomirabilia</taxon>
        <taxon>Candidatus Methylomirabilales</taxon>
        <taxon>Candidatus Methylomirabilaceae</taxon>
        <taxon>Candidatus Methylomirabilis</taxon>
    </lineage>
</organism>